<keyword evidence="2" id="KW-1185">Reference proteome</keyword>
<reference evidence="1 2" key="1">
    <citation type="submission" date="2024-09" db="EMBL/GenBank/DDBJ databases">
        <title>Paenibacillus zeirhizospherea sp. nov., isolated from surface of the maize (Zea mays) roots in a horticulture field, Hungary.</title>
        <authorList>
            <person name="Marton D."/>
            <person name="Farkas M."/>
            <person name="Bedics A."/>
            <person name="Toth E."/>
            <person name="Tancsics A."/>
            <person name="Boka K."/>
            <person name="Marati G."/>
            <person name="Kriszt B."/>
            <person name="Cserhati M."/>
        </authorList>
    </citation>
    <scope>NUCLEOTIDE SEQUENCE [LARGE SCALE GENOMIC DNA]</scope>
    <source>
        <strain evidence="1 2">JCM 18446</strain>
    </source>
</reference>
<dbReference type="SUPFAM" id="SSF55729">
    <property type="entry name" value="Acyl-CoA N-acyltransferases (Nat)"/>
    <property type="match status" value="1"/>
</dbReference>
<protein>
    <recommendedName>
        <fullName evidence="3">N-acetyltransferase domain-containing protein</fullName>
    </recommendedName>
</protein>
<gene>
    <name evidence="1" type="ORF">ACE5LO_26515</name>
</gene>
<evidence type="ECO:0008006" key="3">
    <source>
        <dbReference type="Google" id="ProtNLM"/>
    </source>
</evidence>
<evidence type="ECO:0000313" key="2">
    <source>
        <dbReference type="Proteomes" id="UP001580430"/>
    </source>
</evidence>
<dbReference type="InterPro" id="IPR016181">
    <property type="entry name" value="Acyl_CoA_acyltransferase"/>
</dbReference>
<evidence type="ECO:0000313" key="1">
    <source>
        <dbReference type="EMBL" id="MFB5763918.1"/>
    </source>
</evidence>
<dbReference type="Proteomes" id="UP001580430">
    <property type="component" value="Unassembled WGS sequence"/>
</dbReference>
<sequence>MLEYRKLREDDTALLEQFECDDEISVRSFLVEQAIKFQKLNLTNTRLYFNEQGDFVGYFSLYNDMMQIGKSKRRKHKLSSLPSYKYYPAVKLHYLGVDLRHRKKGYGEYLLLAALNLIIKTNRHFSSAFRPDYC</sequence>
<dbReference type="RefSeq" id="WP_375522920.1">
    <property type="nucleotide sequence ID" value="NZ_JBHIRY010000050.1"/>
</dbReference>
<organism evidence="1 2">
    <name type="scientific">Paenibacillus medicaginis</name>
    <dbReference type="NCBI Taxonomy" id="1470560"/>
    <lineage>
        <taxon>Bacteria</taxon>
        <taxon>Bacillati</taxon>
        <taxon>Bacillota</taxon>
        <taxon>Bacilli</taxon>
        <taxon>Bacillales</taxon>
        <taxon>Paenibacillaceae</taxon>
        <taxon>Paenibacillus</taxon>
    </lineage>
</organism>
<dbReference type="EMBL" id="JBHIRY010000050">
    <property type="protein sequence ID" value="MFB5763918.1"/>
    <property type="molecule type" value="Genomic_DNA"/>
</dbReference>
<accession>A0ABV5C9H4</accession>
<name>A0ABV5C9H4_9BACL</name>
<proteinExistence type="predicted"/>
<dbReference type="Gene3D" id="3.40.630.30">
    <property type="match status" value="1"/>
</dbReference>
<comment type="caution">
    <text evidence="1">The sequence shown here is derived from an EMBL/GenBank/DDBJ whole genome shotgun (WGS) entry which is preliminary data.</text>
</comment>